<dbReference type="PANTHER" id="PTHR23325">
    <property type="entry name" value="SERUM RESPONSE FACTOR-BINDING"/>
    <property type="match status" value="1"/>
</dbReference>
<evidence type="ECO:0000313" key="7">
    <source>
        <dbReference type="EMBL" id="VDL70701.1"/>
    </source>
</evidence>
<dbReference type="AlphaFoldDB" id="A0A0N4XW66"/>
<dbReference type="GO" id="GO:0005634">
    <property type="term" value="C:nucleus"/>
    <property type="evidence" value="ECO:0007669"/>
    <property type="project" value="TreeGrafter"/>
</dbReference>
<feature type="domain" description="Bud22" evidence="6">
    <location>
        <begin position="485"/>
        <end position="540"/>
    </location>
</feature>
<dbReference type="PANTHER" id="PTHR23325:SF1">
    <property type="entry name" value="SERUM RESPONSE FACTOR-BINDING PROTEIN 1"/>
    <property type="match status" value="1"/>
</dbReference>
<sequence>MLENNSSGVVCCDLLALPLMYDSSFSILAAATALLGAETVMVAGNSRNALTIPKNTQPESEDENFEVADLSSVPAPEVEFVMPNLTPLPLAKPKEKRVVKKKKKQLGFKDDILTADKLNSEIVRLRPIVQKGRSFLLKHLIRKIKHMKKILEKKPSDALQRKIRRYEEEIHAMKGVAKDEVSKFALINKKSLDLLGITENTPAPQRCLYKLACQECVVKAVEDYRSRYSAWEVTTAYLLQRLGLQYKDNLKETETENALSLIAETSEGSSNAQKKNSKKTIKSKIPKEEKAEEYSETTAEIVDSVQPSCSDSDGPLTDDEDDASESGNSSEECDVEIGSDSDDEGEQMAERRRNLLLGKDAQLKIASKALNTREARRLPLKSESTKRPAVDSQAFSVVKQIKLDKGGKVKLANADERVIDEPSEKVEEESDDDSHGNFFLPASKLQDLSHLHAPDPHTVKTNGDSEITRLKIDKNESRGTRERLKTHRGKNLEKVNRLKKIPETKHAAEDLERLHPSWAARRQAKEKQMSAPQGKRIVFDEE</sequence>
<keyword evidence="8" id="KW-1185">Reference proteome</keyword>
<name>A0A0N4XW66_NIPBR</name>
<feature type="compositionally biased region" description="Basic residues" evidence="5">
    <location>
        <begin position="275"/>
        <end position="284"/>
    </location>
</feature>
<feature type="compositionally biased region" description="Acidic residues" evidence="5">
    <location>
        <begin position="331"/>
        <end position="347"/>
    </location>
</feature>
<dbReference type="GO" id="GO:0030490">
    <property type="term" value="P:maturation of SSU-rRNA"/>
    <property type="evidence" value="ECO:0007669"/>
    <property type="project" value="TreeGrafter"/>
</dbReference>
<feature type="compositionally biased region" description="Basic and acidic residues" evidence="5">
    <location>
        <begin position="414"/>
        <end position="425"/>
    </location>
</feature>
<comment type="function">
    <text evidence="3">May be involved in regulating transcriptional activation of cardiac genes during the aging process. May play a role in biosynthesis and/or processing of SLC2A4 in adipose cells.</text>
</comment>
<dbReference type="InterPro" id="IPR015158">
    <property type="entry name" value="Bud22_dom"/>
</dbReference>
<dbReference type="OMA" id="GKWKTPE"/>
<organism evidence="9">
    <name type="scientific">Nippostrongylus brasiliensis</name>
    <name type="common">Rat hookworm</name>
    <dbReference type="NCBI Taxonomy" id="27835"/>
    <lineage>
        <taxon>Eukaryota</taxon>
        <taxon>Metazoa</taxon>
        <taxon>Ecdysozoa</taxon>
        <taxon>Nematoda</taxon>
        <taxon>Chromadorea</taxon>
        <taxon>Rhabditida</taxon>
        <taxon>Rhabditina</taxon>
        <taxon>Rhabditomorpha</taxon>
        <taxon>Strongyloidea</taxon>
        <taxon>Heligmosomidae</taxon>
        <taxon>Nippostrongylus</taxon>
    </lineage>
</organism>
<gene>
    <name evidence="7" type="ORF">NBR_LOCUS7112</name>
</gene>
<feature type="region of interest" description="Disordered" evidence="5">
    <location>
        <begin position="521"/>
        <end position="542"/>
    </location>
</feature>
<reference evidence="9" key="1">
    <citation type="submission" date="2017-02" db="UniProtKB">
        <authorList>
            <consortium name="WormBaseParasite"/>
        </authorList>
    </citation>
    <scope>IDENTIFICATION</scope>
</reference>
<evidence type="ECO:0000313" key="9">
    <source>
        <dbReference type="WBParaSite" id="NBR_0000711101-mRNA-1"/>
    </source>
</evidence>
<evidence type="ECO:0000256" key="4">
    <source>
        <dbReference type="ARBA" id="ARBA00033254"/>
    </source>
</evidence>
<dbReference type="Proteomes" id="UP000271162">
    <property type="component" value="Unassembled WGS sequence"/>
</dbReference>
<dbReference type="STRING" id="27835.A0A0N4XW66"/>
<dbReference type="WBParaSite" id="NBR_0000711101-mRNA-1">
    <property type="protein sequence ID" value="NBR_0000711101-mRNA-1"/>
    <property type="gene ID" value="NBR_0000711101"/>
</dbReference>
<evidence type="ECO:0000313" key="8">
    <source>
        <dbReference type="Proteomes" id="UP000271162"/>
    </source>
</evidence>
<evidence type="ECO:0000256" key="2">
    <source>
        <dbReference type="ARBA" id="ARBA00023054"/>
    </source>
</evidence>
<keyword evidence="2" id="KW-0175">Coiled coil</keyword>
<feature type="region of interest" description="Disordered" evidence="5">
    <location>
        <begin position="265"/>
        <end position="392"/>
    </location>
</feature>
<dbReference type="InterPro" id="IPR037393">
    <property type="entry name" value="Bud22/SRFB1"/>
</dbReference>
<protein>
    <recommendedName>
        <fullName evidence="1">Serum response factor-binding protein 1</fullName>
    </recommendedName>
    <alternativeName>
        <fullName evidence="4">SRF-dependent transcription regulation-associated protein</fullName>
    </alternativeName>
</protein>
<dbReference type="Pfam" id="PF09073">
    <property type="entry name" value="BUD22"/>
    <property type="match status" value="1"/>
</dbReference>
<evidence type="ECO:0000256" key="3">
    <source>
        <dbReference type="ARBA" id="ARBA00025646"/>
    </source>
</evidence>
<evidence type="ECO:0000256" key="5">
    <source>
        <dbReference type="SAM" id="MobiDB-lite"/>
    </source>
</evidence>
<evidence type="ECO:0000256" key="1">
    <source>
        <dbReference type="ARBA" id="ARBA00013459"/>
    </source>
</evidence>
<dbReference type="EMBL" id="UYSL01019860">
    <property type="protein sequence ID" value="VDL70701.1"/>
    <property type="molecule type" value="Genomic_DNA"/>
</dbReference>
<dbReference type="GO" id="GO:0030686">
    <property type="term" value="C:90S preribosome"/>
    <property type="evidence" value="ECO:0007669"/>
    <property type="project" value="TreeGrafter"/>
</dbReference>
<proteinExistence type="predicted"/>
<accession>A0A0N4XW66</accession>
<feature type="region of interest" description="Disordered" evidence="5">
    <location>
        <begin position="414"/>
        <end position="440"/>
    </location>
</feature>
<evidence type="ECO:0000259" key="6">
    <source>
        <dbReference type="Pfam" id="PF09073"/>
    </source>
</evidence>
<reference evidence="7 8" key="2">
    <citation type="submission" date="2018-11" db="EMBL/GenBank/DDBJ databases">
        <authorList>
            <consortium name="Pathogen Informatics"/>
        </authorList>
    </citation>
    <scope>NUCLEOTIDE SEQUENCE [LARGE SCALE GENOMIC DNA]</scope>
</reference>